<dbReference type="AlphaFoldDB" id="T0ZDG3"/>
<proteinExistence type="predicted"/>
<dbReference type="EC" id="1.2.4.4" evidence="3"/>
<reference evidence="3" key="1">
    <citation type="submission" date="2013-08" db="EMBL/GenBank/DDBJ databases">
        <authorList>
            <person name="Mendez C."/>
            <person name="Richter M."/>
            <person name="Ferrer M."/>
            <person name="Sanchez J."/>
        </authorList>
    </citation>
    <scope>NUCLEOTIDE SEQUENCE</scope>
</reference>
<keyword evidence="1 3" id="KW-0560">Oxidoreductase</keyword>
<dbReference type="Gene3D" id="3.40.50.970">
    <property type="match status" value="1"/>
</dbReference>
<reference evidence="3" key="2">
    <citation type="journal article" date="2014" name="ISME J.">
        <title>Microbial stratification in low pH oxic and suboxic macroscopic growths along an acid mine drainage.</title>
        <authorList>
            <person name="Mendez-Garcia C."/>
            <person name="Mesa V."/>
            <person name="Sprenger R.R."/>
            <person name="Richter M."/>
            <person name="Diez M.S."/>
            <person name="Solano J."/>
            <person name="Bargiela R."/>
            <person name="Golyshina O.V."/>
            <person name="Manteca A."/>
            <person name="Ramos J.L."/>
            <person name="Gallego J.R."/>
            <person name="Llorente I."/>
            <person name="Martins Dos Santos V.A."/>
            <person name="Jensen O.N."/>
            <person name="Pelaez A.I."/>
            <person name="Sanchez J."/>
            <person name="Ferrer M."/>
        </authorList>
    </citation>
    <scope>NUCLEOTIDE SEQUENCE</scope>
</reference>
<dbReference type="PANTHER" id="PTHR43380">
    <property type="entry name" value="2-OXOISOVALERATE DEHYDROGENASE SUBUNIT ALPHA, MITOCHONDRIAL"/>
    <property type="match status" value="1"/>
</dbReference>
<sequence>MVRSRATDDRCLSLQRQGRIGFYVPASGQEAAQVGCARALTKDDWIFPAYREIGVALARGVSLERLFDQFIGNSGDLSKGR</sequence>
<dbReference type="SUPFAM" id="SSF52518">
    <property type="entry name" value="Thiamin diphosphate-binding fold (THDP-binding)"/>
    <property type="match status" value="1"/>
</dbReference>
<comment type="caution">
    <text evidence="3">The sequence shown here is derived from an EMBL/GenBank/DDBJ whole genome shotgun (WGS) entry which is preliminary data.</text>
</comment>
<dbReference type="InterPro" id="IPR001017">
    <property type="entry name" value="DH_E1"/>
</dbReference>
<dbReference type="EMBL" id="AUZY01009335">
    <property type="protein sequence ID" value="EQD42262.1"/>
    <property type="molecule type" value="Genomic_DNA"/>
</dbReference>
<dbReference type="PANTHER" id="PTHR43380:SF1">
    <property type="entry name" value="2-OXOISOVALERATE DEHYDROGENASE SUBUNIT ALPHA, MITOCHONDRIAL"/>
    <property type="match status" value="1"/>
</dbReference>
<evidence type="ECO:0000313" key="3">
    <source>
        <dbReference type="EMBL" id="EQD42262.1"/>
    </source>
</evidence>
<dbReference type="GO" id="GO:0003863">
    <property type="term" value="F:branched-chain 2-oxo acid dehydrogenase activity"/>
    <property type="evidence" value="ECO:0007669"/>
    <property type="project" value="UniProtKB-EC"/>
</dbReference>
<dbReference type="InterPro" id="IPR029061">
    <property type="entry name" value="THDP-binding"/>
</dbReference>
<accession>T0ZDG3</accession>
<feature type="domain" description="Dehydrogenase E1 component" evidence="2">
    <location>
        <begin position="2"/>
        <end position="80"/>
    </location>
</feature>
<dbReference type="InterPro" id="IPR050771">
    <property type="entry name" value="Alpha-ketoacid_DH_E1_comp"/>
</dbReference>
<name>T0ZDG3_9ZZZZ</name>
<protein>
    <submittedName>
        <fullName evidence="3">Dehydrogenase, E1 component domain protein</fullName>
        <ecNumber evidence="3">1.2.4.4</ecNumber>
    </submittedName>
</protein>
<dbReference type="Pfam" id="PF00676">
    <property type="entry name" value="E1_dh"/>
    <property type="match status" value="1"/>
</dbReference>
<organism evidence="3">
    <name type="scientific">mine drainage metagenome</name>
    <dbReference type="NCBI Taxonomy" id="410659"/>
    <lineage>
        <taxon>unclassified sequences</taxon>
        <taxon>metagenomes</taxon>
        <taxon>ecological metagenomes</taxon>
    </lineage>
</organism>
<evidence type="ECO:0000259" key="2">
    <source>
        <dbReference type="Pfam" id="PF00676"/>
    </source>
</evidence>
<evidence type="ECO:0000256" key="1">
    <source>
        <dbReference type="ARBA" id="ARBA00023002"/>
    </source>
</evidence>
<gene>
    <name evidence="3" type="ORF">B1B_14136</name>
</gene>
<feature type="non-terminal residue" evidence="3">
    <location>
        <position position="81"/>
    </location>
</feature>
<dbReference type="GO" id="GO:0009083">
    <property type="term" value="P:branched-chain amino acid catabolic process"/>
    <property type="evidence" value="ECO:0007669"/>
    <property type="project" value="TreeGrafter"/>
</dbReference>